<accession>A0A8T0WN98</accession>
<gene>
    <name evidence="2" type="ORF">PVAP13_2KG586750</name>
</gene>
<comment type="caution">
    <text evidence="2">The sequence shown here is derived from an EMBL/GenBank/DDBJ whole genome shotgun (WGS) entry which is preliminary data.</text>
</comment>
<sequence length="195" mass="21964">MLASVLPQRAPIHSQGQGAKAPAFPFLARLLGTPHSPPPRHQVPTKSSARTEARPPRSPPRRPSSTTDQRRCIVAIPPSLPSAKGIREFSSLLCAVYIFSSASIHAHRSPAIRRRRRRRTRSESVAAVRFPCSIHQLPSPFPAANLCCLLGAVDCFHRYDFFDVDELAKRPLIFYRPIIRLRAPMFFPHRYLSWA</sequence>
<proteinExistence type="predicted"/>
<evidence type="ECO:0000256" key="1">
    <source>
        <dbReference type="SAM" id="MobiDB-lite"/>
    </source>
</evidence>
<evidence type="ECO:0000313" key="3">
    <source>
        <dbReference type="Proteomes" id="UP000823388"/>
    </source>
</evidence>
<organism evidence="2 3">
    <name type="scientific">Panicum virgatum</name>
    <name type="common">Blackwell switchgrass</name>
    <dbReference type="NCBI Taxonomy" id="38727"/>
    <lineage>
        <taxon>Eukaryota</taxon>
        <taxon>Viridiplantae</taxon>
        <taxon>Streptophyta</taxon>
        <taxon>Embryophyta</taxon>
        <taxon>Tracheophyta</taxon>
        <taxon>Spermatophyta</taxon>
        <taxon>Magnoliopsida</taxon>
        <taxon>Liliopsida</taxon>
        <taxon>Poales</taxon>
        <taxon>Poaceae</taxon>
        <taxon>PACMAD clade</taxon>
        <taxon>Panicoideae</taxon>
        <taxon>Panicodae</taxon>
        <taxon>Paniceae</taxon>
        <taxon>Panicinae</taxon>
        <taxon>Panicum</taxon>
        <taxon>Panicum sect. Hiantes</taxon>
    </lineage>
</organism>
<dbReference type="Proteomes" id="UP000823388">
    <property type="component" value="Chromosome 2K"/>
</dbReference>
<dbReference type="AlphaFoldDB" id="A0A8T0WN98"/>
<feature type="region of interest" description="Disordered" evidence="1">
    <location>
        <begin position="1"/>
        <end position="20"/>
    </location>
</feature>
<feature type="region of interest" description="Disordered" evidence="1">
    <location>
        <begin position="29"/>
        <end position="71"/>
    </location>
</feature>
<dbReference type="EMBL" id="CM029039">
    <property type="protein sequence ID" value="KAG2647577.1"/>
    <property type="molecule type" value="Genomic_DNA"/>
</dbReference>
<name>A0A8T0WN98_PANVG</name>
<protein>
    <submittedName>
        <fullName evidence="2">Uncharacterized protein</fullName>
    </submittedName>
</protein>
<keyword evidence="3" id="KW-1185">Reference proteome</keyword>
<evidence type="ECO:0000313" key="2">
    <source>
        <dbReference type="EMBL" id="KAG2647577.1"/>
    </source>
</evidence>
<reference evidence="2" key="1">
    <citation type="submission" date="2020-05" db="EMBL/GenBank/DDBJ databases">
        <title>WGS assembly of Panicum virgatum.</title>
        <authorList>
            <person name="Lovell J.T."/>
            <person name="Jenkins J."/>
            <person name="Shu S."/>
            <person name="Juenger T.E."/>
            <person name="Schmutz J."/>
        </authorList>
    </citation>
    <scope>NUCLEOTIDE SEQUENCE</scope>
    <source>
        <strain evidence="2">AP13</strain>
    </source>
</reference>